<dbReference type="InterPro" id="IPR013083">
    <property type="entry name" value="Znf_RING/FYVE/PHD"/>
</dbReference>
<dbReference type="Gene3D" id="3.30.40.10">
    <property type="entry name" value="Zinc/RING finger domain, C3HC4 (zinc finger)"/>
    <property type="match status" value="1"/>
</dbReference>
<dbReference type="OrthoDB" id="1887047at2759"/>
<dbReference type="PANTHER" id="PTHR31150:SF6">
    <property type="entry name" value="ZINC ION BINDING PROTEIN"/>
    <property type="match status" value="1"/>
</dbReference>
<feature type="compositionally biased region" description="Polar residues" evidence="2">
    <location>
        <begin position="93"/>
        <end position="112"/>
    </location>
</feature>
<dbReference type="Proteomes" id="UP001165190">
    <property type="component" value="Unassembled WGS sequence"/>
</dbReference>
<dbReference type="PROSITE" id="PS50089">
    <property type="entry name" value="ZF_RING_2"/>
    <property type="match status" value="1"/>
</dbReference>
<name>A0A9W7MEU9_HIBTR</name>
<organism evidence="4 5">
    <name type="scientific">Hibiscus trionum</name>
    <name type="common">Flower of an hour</name>
    <dbReference type="NCBI Taxonomy" id="183268"/>
    <lineage>
        <taxon>Eukaryota</taxon>
        <taxon>Viridiplantae</taxon>
        <taxon>Streptophyta</taxon>
        <taxon>Embryophyta</taxon>
        <taxon>Tracheophyta</taxon>
        <taxon>Spermatophyta</taxon>
        <taxon>Magnoliopsida</taxon>
        <taxon>eudicotyledons</taxon>
        <taxon>Gunneridae</taxon>
        <taxon>Pentapetalae</taxon>
        <taxon>rosids</taxon>
        <taxon>malvids</taxon>
        <taxon>Malvales</taxon>
        <taxon>Malvaceae</taxon>
        <taxon>Malvoideae</taxon>
        <taxon>Hibiscus</taxon>
    </lineage>
</organism>
<evidence type="ECO:0000256" key="1">
    <source>
        <dbReference type="PROSITE-ProRule" id="PRU00175"/>
    </source>
</evidence>
<reference evidence="4" key="1">
    <citation type="submission" date="2023-05" db="EMBL/GenBank/DDBJ databases">
        <title>Genome and transcriptome analyses reveal genes involved in the formation of fine ridges on petal epidermal cells in Hibiscus trionum.</title>
        <authorList>
            <person name="Koshimizu S."/>
            <person name="Masuda S."/>
            <person name="Ishii T."/>
            <person name="Shirasu K."/>
            <person name="Hoshino A."/>
            <person name="Arita M."/>
        </authorList>
    </citation>
    <scope>NUCLEOTIDE SEQUENCE</scope>
    <source>
        <strain evidence="4">Hamamatsu line</strain>
    </source>
</reference>
<feature type="region of interest" description="Disordered" evidence="2">
    <location>
        <begin position="1"/>
        <end position="117"/>
    </location>
</feature>
<keyword evidence="1" id="KW-0863">Zinc-finger</keyword>
<keyword evidence="5" id="KW-1185">Reference proteome</keyword>
<protein>
    <recommendedName>
        <fullName evidence="3">RING-type domain-containing protein</fullName>
    </recommendedName>
</protein>
<dbReference type="EMBL" id="BSYR01000030">
    <property type="protein sequence ID" value="GMI97579.1"/>
    <property type="molecule type" value="Genomic_DNA"/>
</dbReference>
<feature type="compositionally biased region" description="Low complexity" evidence="2">
    <location>
        <begin position="280"/>
        <end position="293"/>
    </location>
</feature>
<feature type="compositionally biased region" description="Polar residues" evidence="2">
    <location>
        <begin position="62"/>
        <end position="72"/>
    </location>
</feature>
<evidence type="ECO:0000256" key="2">
    <source>
        <dbReference type="SAM" id="MobiDB-lite"/>
    </source>
</evidence>
<evidence type="ECO:0000313" key="4">
    <source>
        <dbReference type="EMBL" id="GMI97579.1"/>
    </source>
</evidence>
<evidence type="ECO:0000313" key="5">
    <source>
        <dbReference type="Proteomes" id="UP001165190"/>
    </source>
</evidence>
<feature type="region of interest" description="Disordered" evidence="2">
    <location>
        <begin position="271"/>
        <end position="295"/>
    </location>
</feature>
<proteinExistence type="predicted"/>
<keyword evidence="1" id="KW-0479">Metal-binding</keyword>
<dbReference type="PANTHER" id="PTHR31150">
    <property type="entry name" value="EXPRESSED PROTEIN"/>
    <property type="match status" value="1"/>
</dbReference>
<gene>
    <name evidence="4" type="ORF">HRI_003427200</name>
</gene>
<feature type="region of interest" description="Disordered" evidence="2">
    <location>
        <begin position="169"/>
        <end position="213"/>
    </location>
</feature>
<feature type="domain" description="RING-type" evidence="3">
    <location>
        <begin position="337"/>
        <end position="393"/>
    </location>
</feature>
<dbReference type="AlphaFoldDB" id="A0A9W7MEU9"/>
<accession>A0A9W7MEU9</accession>
<sequence>MATRDKDQSRSFLDYTNRRNASDGNSQGFGVYHRPGVSYTGNLVLDRGSSSGRSRGPRTCLGESSQVTNPALGTTLAPKRLARQHQPDKINMNKDSNTLVKKSGTNSTSVSRLSKDATSLLKRRGTSTIMQSKQITLKATAQPLKDPAGLDNYAIKPKMLENARNSGILASKHVMRNKGTAQPPKDSPRLIKNGGTSSITASKHVMQKREKAQHPKITVGLVKNIRTSIIPSSIHSVQKKKTIHLPKDSASSIKKIETTARSPTLKQFIQKKEKNQPSKGSVGVVSRSGTSRTLPSRLVTQRKETTFVNQRQKQHLYKDHIVWEGFDDRIVPLGMSCLLCEGDLANEPEYGPDREGHNPAGNAVLSCGHVFHSQCLRLTIAEEKCRDPPCIICASILS</sequence>
<evidence type="ECO:0000259" key="3">
    <source>
        <dbReference type="PROSITE" id="PS50089"/>
    </source>
</evidence>
<dbReference type="SUPFAM" id="SSF57850">
    <property type="entry name" value="RING/U-box"/>
    <property type="match status" value="1"/>
</dbReference>
<dbReference type="GO" id="GO:0008270">
    <property type="term" value="F:zinc ion binding"/>
    <property type="evidence" value="ECO:0007669"/>
    <property type="project" value="UniProtKB-KW"/>
</dbReference>
<dbReference type="InterPro" id="IPR001841">
    <property type="entry name" value="Znf_RING"/>
</dbReference>
<comment type="caution">
    <text evidence="4">The sequence shown here is derived from an EMBL/GenBank/DDBJ whole genome shotgun (WGS) entry which is preliminary data.</text>
</comment>
<keyword evidence="1" id="KW-0862">Zinc</keyword>